<dbReference type="Gene3D" id="3.20.20.100">
    <property type="entry name" value="NADP-dependent oxidoreductase domain"/>
    <property type="match status" value="1"/>
</dbReference>
<dbReference type="InterPro" id="IPR023210">
    <property type="entry name" value="NADP_OxRdtase_dom"/>
</dbReference>
<dbReference type="Pfam" id="PF00248">
    <property type="entry name" value="Aldo_ket_red"/>
    <property type="match status" value="1"/>
</dbReference>
<evidence type="ECO:0000259" key="2">
    <source>
        <dbReference type="Pfam" id="PF00248"/>
    </source>
</evidence>
<organism evidence="3 4">
    <name type="scientific">Aquimixticola soesokkakensis</name>
    <dbReference type="NCBI Taxonomy" id="1519096"/>
    <lineage>
        <taxon>Bacteria</taxon>
        <taxon>Pseudomonadati</taxon>
        <taxon>Pseudomonadota</taxon>
        <taxon>Alphaproteobacteria</taxon>
        <taxon>Rhodobacterales</taxon>
        <taxon>Paracoccaceae</taxon>
        <taxon>Aquimixticola</taxon>
    </lineage>
</organism>
<gene>
    <name evidence="3" type="primary">yhdN_1</name>
    <name evidence="3" type="ORF">AQS8620_01382</name>
</gene>
<dbReference type="Proteomes" id="UP000193862">
    <property type="component" value="Unassembled WGS sequence"/>
</dbReference>
<keyword evidence="4" id="KW-1185">Reference proteome</keyword>
<sequence length="346" mass="38193">MRRRTLGKTDISVSELCLGTMTWGTQNTLEEGHAQIERALEAGINFMDTAEMYPVNPVKVETAGRTEEIIGDYFKRSGKRNEWVLATKIAGPGPVRKEGITAASLPVAVEASLKRLQTEVIDLYQFHWPNRGSYHFRQNWGFAPDKQDVNAVSDNMFEVAEAMKALVKSGKIRAFGTSNESAWGMARWAEVLRETDAPAMQTIQNEYSLMCRLYDLDLAEASHHLDFTLLAYSPLATGMLTGKYKGGTVTPAKSRLEVGDGKLGGRVTPNAWAASQAYVEIAQKHGLNPTKMAVAWTLDRPFDCLPIIGATSVAQLDEILGAEDLVLSKEVKSDIAKVHKQFPLPY</sequence>
<dbReference type="InterPro" id="IPR036812">
    <property type="entry name" value="NAD(P)_OxRdtase_dom_sf"/>
</dbReference>
<keyword evidence="1 3" id="KW-0560">Oxidoreductase</keyword>
<evidence type="ECO:0000256" key="1">
    <source>
        <dbReference type="ARBA" id="ARBA00023002"/>
    </source>
</evidence>
<dbReference type="GO" id="GO:0016491">
    <property type="term" value="F:oxidoreductase activity"/>
    <property type="evidence" value="ECO:0007669"/>
    <property type="project" value="UniProtKB-KW"/>
</dbReference>
<dbReference type="AlphaFoldDB" id="A0A1Y5SEW0"/>
<dbReference type="SUPFAM" id="SSF51430">
    <property type="entry name" value="NAD(P)-linked oxidoreductase"/>
    <property type="match status" value="1"/>
</dbReference>
<dbReference type="EMBL" id="FWFS01000004">
    <property type="protein sequence ID" value="SLN37550.1"/>
    <property type="molecule type" value="Genomic_DNA"/>
</dbReference>
<dbReference type="CDD" id="cd19094">
    <property type="entry name" value="AKR_Tas-like"/>
    <property type="match status" value="1"/>
</dbReference>
<protein>
    <submittedName>
        <fullName evidence="3">General stress protein 69</fullName>
        <ecNumber evidence="3">1.1.1.-</ecNumber>
    </submittedName>
</protein>
<evidence type="ECO:0000313" key="4">
    <source>
        <dbReference type="Proteomes" id="UP000193862"/>
    </source>
</evidence>
<dbReference type="InterPro" id="IPR050523">
    <property type="entry name" value="AKR_Detox_Biosynth"/>
</dbReference>
<name>A0A1Y5SEW0_9RHOB</name>
<proteinExistence type="predicted"/>
<dbReference type="EC" id="1.1.1.-" evidence="3"/>
<accession>A0A1Y5SEW0</accession>
<reference evidence="3 4" key="1">
    <citation type="submission" date="2017-03" db="EMBL/GenBank/DDBJ databases">
        <authorList>
            <person name="Afonso C.L."/>
            <person name="Miller P.J."/>
            <person name="Scott M.A."/>
            <person name="Spackman E."/>
            <person name="Goraichik I."/>
            <person name="Dimitrov K.M."/>
            <person name="Suarez D.L."/>
            <person name="Swayne D.E."/>
        </authorList>
    </citation>
    <scope>NUCLEOTIDE SEQUENCE [LARGE SCALE GENOMIC DNA]</scope>
    <source>
        <strain evidence="3 4">CECT 8620</strain>
    </source>
</reference>
<evidence type="ECO:0000313" key="3">
    <source>
        <dbReference type="EMBL" id="SLN37550.1"/>
    </source>
</evidence>
<dbReference type="OrthoDB" id="9803483at2"/>
<dbReference type="RefSeq" id="WP_085836093.1">
    <property type="nucleotide sequence ID" value="NZ_FWFS01000004.1"/>
</dbReference>
<feature type="domain" description="NADP-dependent oxidoreductase" evidence="2">
    <location>
        <begin position="15"/>
        <end position="338"/>
    </location>
</feature>
<dbReference type="PANTHER" id="PTHR43364:SF4">
    <property type="entry name" value="NAD(P)-LINKED OXIDOREDUCTASE SUPERFAMILY PROTEIN"/>
    <property type="match status" value="1"/>
</dbReference>
<dbReference type="PANTHER" id="PTHR43364">
    <property type="entry name" value="NADH-SPECIFIC METHYLGLYOXAL REDUCTASE-RELATED"/>
    <property type="match status" value="1"/>
</dbReference>